<proteinExistence type="predicted"/>
<dbReference type="AlphaFoldDB" id="A0A835NXM5"/>
<dbReference type="Proteomes" id="UP000618051">
    <property type="component" value="Unassembled WGS sequence"/>
</dbReference>
<keyword evidence="3" id="KW-1185">Reference proteome</keyword>
<dbReference type="EMBL" id="JADDUC020000002">
    <property type="protein sequence ID" value="KAI1241936.1"/>
    <property type="molecule type" value="Genomic_DNA"/>
</dbReference>
<comment type="caution">
    <text evidence="1">The sequence shown here is derived from an EMBL/GenBank/DDBJ whole genome shotgun (WGS) entry which is preliminary data.</text>
</comment>
<evidence type="ECO:0000313" key="3">
    <source>
        <dbReference type="Proteomes" id="UP000618051"/>
    </source>
</evidence>
<reference evidence="2" key="3">
    <citation type="submission" date="2022-01" db="EMBL/GenBank/DDBJ databases">
        <authorList>
            <person name="Rubenstein D.R."/>
        </authorList>
    </citation>
    <scope>NUCLEOTIDE SEQUENCE</scope>
    <source>
        <strain evidence="2">SS15</strain>
        <tissue evidence="2">Liver</tissue>
    </source>
</reference>
<gene>
    <name evidence="2" type="ORF">IHE44_0005444</name>
    <name evidence="1" type="ORF">IHE44_009699</name>
</gene>
<evidence type="ECO:0000313" key="2">
    <source>
        <dbReference type="EMBL" id="KAI1241936.1"/>
    </source>
</evidence>
<protein>
    <submittedName>
        <fullName evidence="1">Uncharacterized protein</fullName>
    </submittedName>
</protein>
<dbReference type="EMBL" id="JADDUC010000040">
    <property type="protein sequence ID" value="KAG0122011.1"/>
    <property type="molecule type" value="Genomic_DNA"/>
</dbReference>
<dbReference type="OrthoDB" id="10388502at2759"/>
<organism evidence="1">
    <name type="scientific">Lamprotornis superbus</name>
    <dbReference type="NCBI Taxonomy" id="245042"/>
    <lineage>
        <taxon>Eukaryota</taxon>
        <taxon>Metazoa</taxon>
        <taxon>Chordata</taxon>
        <taxon>Craniata</taxon>
        <taxon>Vertebrata</taxon>
        <taxon>Euteleostomi</taxon>
        <taxon>Archelosauria</taxon>
        <taxon>Archosauria</taxon>
        <taxon>Dinosauria</taxon>
        <taxon>Saurischia</taxon>
        <taxon>Theropoda</taxon>
        <taxon>Coelurosauria</taxon>
        <taxon>Aves</taxon>
        <taxon>Neognathae</taxon>
        <taxon>Neoaves</taxon>
        <taxon>Telluraves</taxon>
        <taxon>Australaves</taxon>
        <taxon>Passeriformes</taxon>
        <taxon>Sturnidae</taxon>
        <taxon>Lamprotornis</taxon>
    </lineage>
</organism>
<reference evidence="1" key="1">
    <citation type="submission" date="2020-10" db="EMBL/GenBank/DDBJ databases">
        <title>Feather gene expression reveals the developmental basis of iridescence in African starlings.</title>
        <authorList>
            <person name="Rubenstein D.R."/>
        </authorList>
    </citation>
    <scope>NUCLEOTIDE SEQUENCE</scope>
    <source>
        <strain evidence="1">SS15</strain>
        <tissue evidence="1">Liver</tissue>
    </source>
</reference>
<evidence type="ECO:0000313" key="1">
    <source>
        <dbReference type="EMBL" id="KAG0122011.1"/>
    </source>
</evidence>
<sequence length="123" mass="13918">MVLLVTYRAEHRASIKTSSVLKRASGVRDFPVANKFAVITCSANAYKLRDCCGFSLVNDREWNISGIHRLMDITVACWRKSSVIGFIKGLGRSYRITIKRLPANNDYVDSNSSLRILAERYDD</sequence>
<accession>A0A835NXM5</accession>
<name>A0A835NXM5_9PASS</name>
<reference evidence="2 3" key="2">
    <citation type="journal article" date="2021" name="J. Hered.">
        <title>Feather Gene Expression Elucidates the Developmental Basis of Plumage Iridescence in African Starlings.</title>
        <authorList>
            <person name="Rubenstein D.R."/>
            <person name="Corvelo A."/>
            <person name="MacManes M.D."/>
            <person name="Maia R."/>
            <person name="Narzisi G."/>
            <person name="Rousaki A."/>
            <person name="Vandenabeele P."/>
            <person name="Shawkey M.D."/>
            <person name="Solomon J."/>
        </authorList>
    </citation>
    <scope>NUCLEOTIDE SEQUENCE [LARGE SCALE GENOMIC DNA]</scope>
    <source>
        <strain evidence="2">SS15</strain>
    </source>
</reference>